<comment type="caution">
    <text evidence="1">The sequence shown here is derived from an EMBL/GenBank/DDBJ whole genome shotgun (WGS) entry which is preliminary data.</text>
</comment>
<protein>
    <submittedName>
        <fullName evidence="1">Uncharacterized protein</fullName>
    </submittedName>
</protein>
<name>A0A9W7EQM0_9STRA</name>
<accession>A0A9W7EQM0</accession>
<evidence type="ECO:0000313" key="1">
    <source>
        <dbReference type="EMBL" id="GMH86405.1"/>
    </source>
</evidence>
<evidence type="ECO:0000313" key="2">
    <source>
        <dbReference type="Proteomes" id="UP001162640"/>
    </source>
</evidence>
<sequence>MSEYAFLNRLLQERWKSIVGIIARIAMMDGVNMFFSNRIAAISTMLRYRADIAAMKRKGQRMPPASNMGR</sequence>
<dbReference type="AlphaFoldDB" id="A0A9W7EQM0"/>
<dbReference type="EMBL" id="BLQM01000375">
    <property type="protein sequence ID" value="GMH86405.1"/>
    <property type="molecule type" value="Genomic_DNA"/>
</dbReference>
<organism evidence="1 2">
    <name type="scientific">Triparma laevis f. inornata</name>
    <dbReference type="NCBI Taxonomy" id="1714386"/>
    <lineage>
        <taxon>Eukaryota</taxon>
        <taxon>Sar</taxon>
        <taxon>Stramenopiles</taxon>
        <taxon>Ochrophyta</taxon>
        <taxon>Bolidophyceae</taxon>
        <taxon>Parmales</taxon>
        <taxon>Triparmaceae</taxon>
        <taxon>Triparma</taxon>
    </lineage>
</organism>
<reference evidence="2" key="1">
    <citation type="journal article" date="2023" name="Commun. Biol.">
        <title>Genome analysis of Parmales, the sister group of diatoms, reveals the evolutionary specialization of diatoms from phago-mixotrophs to photoautotrophs.</title>
        <authorList>
            <person name="Ban H."/>
            <person name="Sato S."/>
            <person name="Yoshikawa S."/>
            <person name="Yamada K."/>
            <person name="Nakamura Y."/>
            <person name="Ichinomiya M."/>
            <person name="Sato N."/>
            <person name="Blanc-Mathieu R."/>
            <person name="Endo H."/>
            <person name="Kuwata A."/>
            <person name="Ogata H."/>
        </authorList>
    </citation>
    <scope>NUCLEOTIDE SEQUENCE [LARGE SCALE GENOMIC DNA]</scope>
</reference>
<proteinExistence type="predicted"/>
<dbReference type="Proteomes" id="UP001162640">
    <property type="component" value="Unassembled WGS sequence"/>
</dbReference>
<gene>
    <name evidence="1" type="ORF">TL16_g10528</name>
</gene>